<reference evidence="2" key="1">
    <citation type="submission" date="2016-10" db="EMBL/GenBank/DDBJ databases">
        <authorList>
            <person name="Varghese N."/>
            <person name="Submissions S."/>
        </authorList>
    </citation>
    <scope>NUCLEOTIDE SEQUENCE [LARGE SCALE GENOMIC DNA]</scope>
    <source>
        <strain evidence="2">CGMCC 1.11022</strain>
    </source>
</reference>
<accession>A0A1G8MKK5</accession>
<dbReference type="EMBL" id="FNEE01000002">
    <property type="protein sequence ID" value="SDI68558.1"/>
    <property type="molecule type" value="Genomic_DNA"/>
</dbReference>
<name>A0A1G8MKK5_9HYPH</name>
<dbReference type="Proteomes" id="UP000198894">
    <property type="component" value="Unassembled WGS sequence"/>
</dbReference>
<evidence type="ECO:0000313" key="1">
    <source>
        <dbReference type="EMBL" id="SDI68558.1"/>
    </source>
</evidence>
<organism evidence="1 2">
    <name type="scientific">Mesorhizobium muleiense</name>
    <dbReference type="NCBI Taxonomy" id="1004279"/>
    <lineage>
        <taxon>Bacteria</taxon>
        <taxon>Pseudomonadati</taxon>
        <taxon>Pseudomonadota</taxon>
        <taxon>Alphaproteobacteria</taxon>
        <taxon>Hyphomicrobiales</taxon>
        <taxon>Phyllobacteriaceae</taxon>
        <taxon>Mesorhizobium</taxon>
    </lineage>
</organism>
<keyword evidence="2" id="KW-1185">Reference proteome</keyword>
<dbReference type="AlphaFoldDB" id="A0A1G8MKK5"/>
<protein>
    <submittedName>
        <fullName evidence="1">Uncharacterized protein</fullName>
    </submittedName>
</protein>
<evidence type="ECO:0000313" key="2">
    <source>
        <dbReference type="Proteomes" id="UP000198894"/>
    </source>
</evidence>
<sequence length="87" mass="9123">MRILSIVPTVDPGDGRFPCVAKFDAEITADIRMYGMRLLKSPDGRYLTYAPSAGAKRCATFSPGFAEAITAAATAAFHGGRAANVGI</sequence>
<proteinExistence type="predicted"/>
<gene>
    <name evidence="1" type="ORF">SAMN05428953_102595</name>
</gene>